<proteinExistence type="predicted"/>
<name>A0A9I9EEY7_CUCME</name>
<dbReference type="EnsemblPlants" id="MELO3C032610.2.1">
    <property type="protein sequence ID" value="MELO3C032610.2.1"/>
    <property type="gene ID" value="MELO3C032610.2"/>
</dbReference>
<dbReference type="Gramene" id="MELO3C032610.2.1">
    <property type="protein sequence ID" value="MELO3C032610.2.1"/>
    <property type="gene ID" value="MELO3C032610.2"/>
</dbReference>
<accession>A0A9I9EEY7</accession>
<reference evidence="1" key="1">
    <citation type="submission" date="2023-03" db="UniProtKB">
        <authorList>
            <consortium name="EnsemblPlants"/>
        </authorList>
    </citation>
    <scope>IDENTIFICATION</scope>
</reference>
<sequence length="62" mass="7071">MPGTKYSTAIIPHPSDFTQIAFSPSLYIVNKFHPPTRRAIGTTFTFLLLFVQDINHQTLCLY</sequence>
<evidence type="ECO:0000313" key="1">
    <source>
        <dbReference type="EnsemblPlants" id="MELO3C032610.2.1"/>
    </source>
</evidence>
<dbReference type="AlphaFoldDB" id="A0A9I9EEY7"/>
<protein>
    <submittedName>
        <fullName evidence="1">Uncharacterized protein</fullName>
    </submittedName>
</protein>
<organism evidence="1">
    <name type="scientific">Cucumis melo</name>
    <name type="common">Muskmelon</name>
    <dbReference type="NCBI Taxonomy" id="3656"/>
    <lineage>
        <taxon>Eukaryota</taxon>
        <taxon>Viridiplantae</taxon>
        <taxon>Streptophyta</taxon>
        <taxon>Embryophyta</taxon>
        <taxon>Tracheophyta</taxon>
        <taxon>Spermatophyta</taxon>
        <taxon>Magnoliopsida</taxon>
        <taxon>eudicotyledons</taxon>
        <taxon>Gunneridae</taxon>
        <taxon>Pentapetalae</taxon>
        <taxon>rosids</taxon>
        <taxon>fabids</taxon>
        <taxon>Cucurbitales</taxon>
        <taxon>Cucurbitaceae</taxon>
        <taxon>Benincaseae</taxon>
        <taxon>Cucumis</taxon>
    </lineage>
</organism>